<protein>
    <submittedName>
        <fullName evidence="3">Uncharacterized protein</fullName>
    </submittedName>
</protein>
<sequence>MKIFVSQFFLFLSVSFFSSILAAKPTDSVKFILGEESLGPFKHGALSWAAQAPGPANEVPSSTLVLAASRTKRPDILHGFRRYRGGWDFANKHYWAVSKFALLLLWDSVSVLLIVMIKMESCFGETCWGCAFGFILAVLWTGCILLSVGQDGFHGESMHTLKYVVNQSDYTVQTLRNVTEYLLLAKTINVAQVFLPSDVKDEIDKLNEDLNTAADMLSQKTSQNSGKIQRVFNAIRSSLITVAALMLLLSLVGLFLSILGHKHAIHIFVISGWLLVAVTFVLCGGFVILNNAISDTCMAMGEWVDNSHAETALSNILPCVDQRTTNQTLTQSKQVVNDIVNIVNQFIYTIADTNPSPQANYPSYYNQSGPSMPPLCYPYDGQLQVRQCTSFEVSMENASLVWQNFTCTVSASGLCTSVGRVTPDMYGQLVAAVNVSVALQRYAPPLLSLQDCNFVRDTFRNITSNYCPPLEHDLQTVNAGLALISVGVMLCLALWLLYANRPQREEVFAKLSFKIKNTCRNINSNADVLSTSTTPRSGA</sequence>
<accession>A0A6A4L0C2</accession>
<dbReference type="GO" id="GO:0016020">
    <property type="term" value="C:membrane"/>
    <property type="evidence" value="ECO:0007669"/>
    <property type="project" value="TreeGrafter"/>
</dbReference>
<feature type="non-terminal residue" evidence="3">
    <location>
        <position position="1"/>
    </location>
</feature>
<dbReference type="OrthoDB" id="1937321at2759"/>
<feature type="signal peptide" evidence="2">
    <location>
        <begin position="1"/>
        <end position="22"/>
    </location>
</feature>
<dbReference type="AlphaFoldDB" id="A0A6A4L0C2"/>
<feature type="transmembrane region" description="Helical" evidence="1">
    <location>
        <begin position="239"/>
        <end position="260"/>
    </location>
</feature>
<keyword evidence="2" id="KW-0732">Signal</keyword>
<evidence type="ECO:0000256" key="2">
    <source>
        <dbReference type="SAM" id="SignalP"/>
    </source>
</evidence>
<dbReference type="Proteomes" id="UP000428333">
    <property type="component" value="Linkage Group LG10"/>
</dbReference>
<comment type="caution">
    <text evidence="3">The sequence shown here is derived from an EMBL/GenBank/DDBJ whole genome shotgun (WGS) entry which is preliminary data.</text>
</comment>
<evidence type="ECO:0000313" key="3">
    <source>
        <dbReference type="EMBL" id="KAE9450952.1"/>
    </source>
</evidence>
<feature type="transmembrane region" description="Helical" evidence="1">
    <location>
        <begin position="94"/>
        <end position="115"/>
    </location>
</feature>
<dbReference type="InterPro" id="IPR040283">
    <property type="entry name" value="DDB_G0292058-like"/>
</dbReference>
<feature type="transmembrane region" description="Helical" evidence="1">
    <location>
        <begin position="477"/>
        <end position="498"/>
    </location>
</feature>
<reference evidence="3 4" key="1">
    <citation type="journal article" date="2019" name="Genome Biol. Evol.">
        <title>The Rhododendron genome and chromosomal organization provide insight into shared whole-genome duplications across the heath family (Ericaceae).</title>
        <authorList>
            <person name="Soza V.L."/>
            <person name="Lindsley D."/>
            <person name="Waalkes A."/>
            <person name="Ramage E."/>
            <person name="Patwardhan R.P."/>
            <person name="Burton J.N."/>
            <person name="Adey A."/>
            <person name="Kumar A."/>
            <person name="Qiu R."/>
            <person name="Shendure J."/>
            <person name="Hall B."/>
        </authorList>
    </citation>
    <scope>NUCLEOTIDE SEQUENCE [LARGE SCALE GENOMIC DNA]</scope>
    <source>
        <strain evidence="3">RSF 1966-606</strain>
    </source>
</reference>
<feature type="transmembrane region" description="Helical" evidence="1">
    <location>
        <begin position="267"/>
        <end position="289"/>
    </location>
</feature>
<proteinExistence type="predicted"/>
<name>A0A6A4L0C2_9ERIC</name>
<feature type="transmembrane region" description="Helical" evidence="1">
    <location>
        <begin position="127"/>
        <end position="148"/>
    </location>
</feature>
<evidence type="ECO:0000256" key="1">
    <source>
        <dbReference type="SAM" id="Phobius"/>
    </source>
</evidence>
<keyword evidence="1" id="KW-0472">Membrane</keyword>
<organism evidence="3 4">
    <name type="scientific">Rhododendron williamsianum</name>
    <dbReference type="NCBI Taxonomy" id="262921"/>
    <lineage>
        <taxon>Eukaryota</taxon>
        <taxon>Viridiplantae</taxon>
        <taxon>Streptophyta</taxon>
        <taxon>Embryophyta</taxon>
        <taxon>Tracheophyta</taxon>
        <taxon>Spermatophyta</taxon>
        <taxon>Magnoliopsida</taxon>
        <taxon>eudicotyledons</taxon>
        <taxon>Gunneridae</taxon>
        <taxon>Pentapetalae</taxon>
        <taxon>asterids</taxon>
        <taxon>Ericales</taxon>
        <taxon>Ericaceae</taxon>
        <taxon>Ericoideae</taxon>
        <taxon>Rhodoreae</taxon>
        <taxon>Rhododendron</taxon>
    </lineage>
</organism>
<keyword evidence="1" id="KW-0812">Transmembrane</keyword>
<dbReference type="PANTHER" id="PTHR31414">
    <property type="entry name" value="TRANSMEMBRANE PROTEIN DDB_G0292058"/>
    <property type="match status" value="1"/>
</dbReference>
<dbReference type="EMBL" id="QEFC01002734">
    <property type="protein sequence ID" value="KAE9450952.1"/>
    <property type="molecule type" value="Genomic_DNA"/>
</dbReference>
<keyword evidence="1" id="KW-1133">Transmembrane helix</keyword>
<gene>
    <name evidence="3" type="ORF">C3L33_17137</name>
</gene>
<feature type="chain" id="PRO_5025668058" evidence="2">
    <location>
        <begin position="23"/>
        <end position="539"/>
    </location>
</feature>
<keyword evidence="4" id="KW-1185">Reference proteome</keyword>
<dbReference type="PANTHER" id="PTHR31414:SF16">
    <property type="entry name" value="TRANSMEMBRANE PROTEIN"/>
    <property type="match status" value="1"/>
</dbReference>
<evidence type="ECO:0000313" key="4">
    <source>
        <dbReference type="Proteomes" id="UP000428333"/>
    </source>
</evidence>